<evidence type="ECO:0000256" key="1">
    <source>
        <dbReference type="SAM" id="MobiDB-lite"/>
    </source>
</evidence>
<sequence length="731" mass="81573">MSVIESLIAAGVTRILMVDDDLRAEPTLQDVNECARSPLHKVEDVLKDVEHEATERLIELLEQDGRPHATVAQLFDGLAADHILHNCPADLSEPYQKARENLQKFQEPLNKIRSWISAPNRIELTSWSSIRNLAAGEFYDLLIVDYYLTENNAEPTRTFIREILERHKEREHPLLVILMSSDKGGVTNDLSIIRDEVGASASRFRILVKPSAGNAEPDPVVKERWHQALTQLSSERALIQPIEGFVNAWKNSLTKATDTIIKRLYELDASAFSILSATAKADSMSIEEYMADVLAKRVSAETEENSEVSSHTSALQKALSDSTLTIGPTINQGVEIKDAQHAIRRLMSDVVWHRPPWHQPQSEPPARVESSTDSNQPDDPYASEVEKPANLPQPESTAHGAEAPAGITNEAVAPAAAEHQITDSEEAEATLQTLTSESTATAPEGGSEKLSGITEERLVWMKRHLRFGTVLREKGGRRRYFVNITQACDVQNVKLKVAADYHYLFVRGEKLAVDRVAVGEKVFESPYYAKSSTIDEFSSFHWNLRQPFTPSMTEILESLEDYTIEGQLRNESAYAVLAKFLSQASRVALLRMPKIYRCPIYIFHKEEDNWKLHELGTAEQIYASCWEKKPGVWCNQFQLDDAYRIVSTVPNVNSSIQARSVAALGKSNSLNIEKSPAASKLDGDKVYLVRLKHDANMEVDSVIKEISTIPAPKSAKNGDVLVVIRSAEDFA</sequence>
<feature type="region of interest" description="Disordered" evidence="1">
    <location>
        <begin position="354"/>
        <end position="402"/>
    </location>
</feature>
<evidence type="ECO:0000313" key="3">
    <source>
        <dbReference type="Proteomes" id="UP000442695"/>
    </source>
</evidence>
<feature type="compositionally biased region" description="Polar residues" evidence="1">
    <location>
        <begin position="430"/>
        <end position="441"/>
    </location>
</feature>
<gene>
    <name evidence="2" type="ORF">GN299_06750</name>
</gene>
<name>A0A7V8J5Q6_PSEPU</name>
<protein>
    <recommendedName>
        <fullName evidence="4">Response receiver domain-containing protein</fullName>
    </recommendedName>
</protein>
<dbReference type="EMBL" id="WOWR01000005">
    <property type="protein sequence ID" value="KAF0255785.1"/>
    <property type="molecule type" value="Genomic_DNA"/>
</dbReference>
<feature type="region of interest" description="Disordered" evidence="1">
    <location>
        <begin position="428"/>
        <end position="450"/>
    </location>
</feature>
<comment type="caution">
    <text evidence="2">The sequence shown here is derived from an EMBL/GenBank/DDBJ whole genome shotgun (WGS) entry which is preliminary data.</text>
</comment>
<accession>A0A7V8J5Q6</accession>
<evidence type="ECO:0008006" key="4">
    <source>
        <dbReference type="Google" id="ProtNLM"/>
    </source>
</evidence>
<proteinExistence type="predicted"/>
<dbReference type="RefSeq" id="WP_156858679.1">
    <property type="nucleotide sequence ID" value="NZ_WOWR01000005.1"/>
</dbReference>
<evidence type="ECO:0000313" key="2">
    <source>
        <dbReference type="EMBL" id="KAF0255785.1"/>
    </source>
</evidence>
<reference evidence="2 3" key="1">
    <citation type="submission" date="2019-12" db="EMBL/GenBank/DDBJ databases">
        <authorList>
            <person name="Woiski C."/>
        </authorList>
    </citation>
    <scope>NUCLEOTIDE SEQUENCE [LARGE SCALE GENOMIC DNA]</scope>
    <source>
        <strain evidence="2 3">BOE100</strain>
    </source>
</reference>
<dbReference type="Proteomes" id="UP000442695">
    <property type="component" value="Unassembled WGS sequence"/>
</dbReference>
<dbReference type="AlphaFoldDB" id="A0A7V8J5Q6"/>
<organism evidence="2 3">
    <name type="scientific">Pseudomonas putida</name>
    <name type="common">Arthrobacter siderocapsulatus</name>
    <dbReference type="NCBI Taxonomy" id="303"/>
    <lineage>
        <taxon>Bacteria</taxon>
        <taxon>Pseudomonadati</taxon>
        <taxon>Pseudomonadota</taxon>
        <taxon>Gammaproteobacteria</taxon>
        <taxon>Pseudomonadales</taxon>
        <taxon>Pseudomonadaceae</taxon>
        <taxon>Pseudomonas</taxon>
    </lineage>
</organism>